<feature type="transmembrane region" description="Helical" evidence="2">
    <location>
        <begin position="237"/>
        <end position="256"/>
    </location>
</feature>
<feature type="region of interest" description="Disordered" evidence="1">
    <location>
        <begin position="49"/>
        <end position="81"/>
    </location>
</feature>
<evidence type="ECO:0000313" key="3">
    <source>
        <dbReference type="EMBL" id="CEM19770.1"/>
    </source>
</evidence>
<proteinExistence type="predicted"/>
<name>A0A0G4FX36_9ALVE</name>
<feature type="transmembrane region" description="Helical" evidence="2">
    <location>
        <begin position="309"/>
        <end position="328"/>
    </location>
</feature>
<feature type="transmembrane region" description="Helical" evidence="2">
    <location>
        <begin position="553"/>
        <end position="574"/>
    </location>
</feature>
<feature type="transmembrane region" description="Helical" evidence="2">
    <location>
        <begin position="595"/>
        <end position="616"/>
    </location>
</feature>
<sequence length="673" mass="74371">MSADQNSEDALSRCLSRESLETALQVLHGSLNASRTALDIGLQCDGKCVSTPGRPDESHEKVWRRSREETAETDLSRDEGPVDGLVAQTRLSLWLSEPVSALPPGGTCPVSEKGKGASPLQPPVLPCEKACIDDIEGGVGLECAVKGERQEGHSGGQVGGDGRVSLVTLKEPGTKTSTTDAEYCFALCKVPGVCCGETKFYLDSTLQPKNFPALSLFWPYFLCASFTRCCPKELLRSFGFIWFLVFFFVVLLVLVVSASLDNIGDLEPGGWIDQGFYSFLGVFFGFVPVFQFPCLLLRPLSICDRFMSLAGFCLLLLVVAVFVAKIAVQQANPSKTDSHGRTPFLSLLFFLLSSLILPNANFIRRSLPRSYTANEMDVLREETSVFFCKPVSIELFATGGRRAAQTSQSVAREPGTSRVPPGSHDVTCKGRGCCAAQSKDRGEVQRDNEGKMEWRSGFHGIVSGLRQWVSTRVRQFIGPPHHRNKERIAFGIGVLLLVFDFLTDVYVGGTMLGLGSRKCWKVGEWETRYSWRQKDRRPTKCRQPEDEETFRQLLLFGNVVLCLAVLDVANLWLLRRDIRGPVSPSLPARLGLVRFVAFCLSLNELVIFGLPVVSFSEYRGTVFAVSIVSTLLGILWKFVQFLCICKLCKQKERSAKSESTEKTIVGRMPTDTN</sequence>
<evidence type="ECO:0000256" key="2">
    <source>
        <dbReference type="SAM" id="Phobius"/>
    </source>
</evidence>
<keyword evidence="2" id="KW-0472">Membrane</keyword>
<feature type="transmembrane region" description="Helical" evidence="2">
    <location>
        <begin position="622"/>
        <end position="644"/>
    </location>
</feature>
<gene>
    <name evidence="3" type="ORF">Cvel_19182</name>
</gene>
<organism evidence="3">
    <name type="scientific">Chromera velia CCMP2878</name>
    <dbReference type="NCBI Taxonomy" id="1169474"/>
    <lineage>
        <taxon>Eukaryota</taxon>
        <taxon>Sar</taxon>
        <taxon>Alveolata</taxon>
        <taxon>Colpodellida</taxon>
        <taxon>Chromeraceae</taxon>
        <taxon>Chromera</taxon>
    </lineage>
</organism>
<feature type="transmembrane region" description="Helical" evidence="2">
    <location>
        <begin position="344"/>
        <end position="363"/>
    </location>
</feature>
<dbReference type="AlphaFoldDB" id="A0A0G4FX36"/>
<evidence type="ECO:0000256" key="1">
    <source>
        <dbReference type="SAM" id="MobiDB-lite"/>
    </source>
</evidence>
<accession>A0A0G4FX36</accession>
<feature type="transmembrane region" description="Helical" evidence="2">
    <location>
        <begin position="276"/>
        <end position="297"/>
    </location>
</feature>
<reference evidence="3" key="1">
    <citation type="submission" date="2014-11" db="EMBL/GenBank/DDBJ databases">
        <authorList>
            <person name="Otto D Thomas"/>
            <person name="Naeem Raeece"/>
        </authorList>
    </citation>
    <scope>NUCLEOTIDE SEQUENCE</scope>
</reference>
<dbReference type="VEuPathDB" id="CryptoDB:Cvel_19182"/>
<keyword evidence="2" id="KW-0812">Transmembrane</keyword>
<keyword evidence="2" id="KW-1133">Transmembrane helix</keyword>
<feature type="compositionally biased region" description="Basic and acidic residues" evidence="1">
    <location>
        <begin position="54"/>
        <end position="80"/>
    </location>
</feature>
<dbReference type="EMBL" id="CDMZ01000702">
    <property type="protein sequence ID" value="CEM19770.1"/>
    <property type="molecule type" value="Genomic_DNA"/>
</dbReference>
<protein>
    <recommendedName>
        <fullName evidence="4">Transmembrane protein</fullName>
    </recommendedName>
</protein>
<feature type="transmembrane region" description="Helical" evidence="2">
    <location>
        <begin position="488"/>
        <end position="507"/>
    </location>
</feature>
<evidence type="ECO:0008006" key="4">
    <source>
        <dbReference type="Google" id="ProtNLM"/>
    </source>
</evidence>